<evidence type="ECO:0000256" key="1">
    <source>
        <dbReference type="SAM" id="MobiDB-lite"/>
    </source>
</evidence>
<organism evidence="2 3">
    <name type="scientific">Deinococcus carri</name>
    <dbReference type="NCBI Taxonomy" id="1211323"/>
    <lineage>
        <taxon>Bacteria</taxon>
        <taxon>Thermotogati</taxon>
        <taxon>Deinococcota</taxon>
        <taxon>Deinococci</taxon>
        <taxon>Deinococcales</taxon>
        <taxon>Deinococcaceae</taxon>
        <taxon>Deinococcus</taxon>
    </lineage>
</organism>
<evidence type="ECO:0000313" key="2">
    <source>
        <dbReference type="EMBL" id="GAA5513806.1"/>
    </source>
</evidence>
<dbReference type="Proteomes" id="UP001401887">
    <property type="component" value="Unassembled WGS sequence"/>
</dbReference>
<protein>
    <submittedName>
        <fullName evidence="2">Uncharacterized protein</fullName>
    </submittedName>
</protein>
<dbReference type="RefSeq" id="WP_345465745.1">
    <property type="nucleotide sequence ID" value="NZ_BAABRP010000010.1"/>
</dbReference>
<accession>A0ABP9W9J4</accession>
<feature type="region of interest" description="Disordered" evidence="1">
    <location>
        <begin position="1"/>
        <end position="29"/>
    </location>
</feature>
<name>A0ABP9W9J4_9DEIO</name>
<proteinExistence type="predicted"/>
<dbReference type="EMBL" id="BAABRP010000010">
    <property type="protein sequence ID" value="GAA5513806.1"/>
    <property type="molecule type" value="Genomic_DNA"/>
</dbReference>
<reference evidence="2 3" key="1">
    <citation type="submission" date="2024-02" db="EMBL/GenBank/DDBJ databases">
        <title>Deinococcus carri NBRC 110142.</title>
        <authorList>
            <person name="Ichikawa N."/>
            <person name="Katano-Makiyama Y."/>
            <person name="Hidaka K."/>
        </authorList>
    </citation>
    <scope>NUCLEOTIDE SEQUENCE [LARGE SCALE GENOMIC DNA]</scope>
    <source>
        <strain evidence="2 3">NBRC 110142</strain>
    </source>
</reference>
<evidence type="ECO:0000313" key="3">
    <source>
        <dbReference type="Proteomes" id="UP001401887"/>
    </source>
</evidence>
<feature type="compositionally biased region" description="Low complexity" evidence="1">
    <location>
        <begin position="12"/>
        <end position="21"/>
    </location>
</feature>
<gene>
    <name evidence="2" type="ORF">Dcar01_02554</name>
</gene>
<comment type="caution">
    <text evidence="2">The sequence shown here is derived from an EMBL/GenBank/DDBJ whole genome shotgun (WGS) entry which is preliminary data.</text>
</comment>
<keyword evidence="3" id="KW-1185">Reference proteome</keyword>
<sequence length="119" mass="12823">MPRRPVHGGGQAAQAGAVGSLPSGGGRLSRLEHARSVDREYFRKNPRSRSYTRPYIEGECLALPDGAPRPLFVAVAFVSARMTSKALAFDRAELRQAKQEAEALAAMWRDGAAERGVSA</sequence>